<dbReference type="CDD" id="cd09224">
    <property type="entry name" value="CytoC_RC"/>
    <property type="match status" value="1"/>
</dbReference>
<sequence length="418" mass="44834">MKLWIPFAISAGSLLTIASFVGAGWDAPPVESEQIGFRGTGMYVHRDVENQEALKLANVVPPAPWEADPSGDRAGDIYENVQVLGDLSDDQFNQFMASITEWIAPEAGCNYCHNPENLASDEVYQKVVSRRMIQMTQAINVDWQSHVGQVGATCYTCHRGQAIPANYWYEDLEPKPAGGMTQNRAGQNVVAMFAGNSSLPQNVLKDYLLDAKQIRVHSTTALPTSANLAGTKETEATWSLMMHMSESLGVNCTTCHNSRAFNAWDESPPQRVTAWHGIRMVRDINANYMVGLTPVFPDTRKGPEGDVFKVGCGTCHAGVQKPLYGVSMLQDYADSLTRKGPTEVPDFASYQPGTTQRLAPAGDTTTPPAAPADVTPPADPVEATPPADPAAVTPPADPATPSTPEATSPPAATPPATP</sequence>
<keyword evidence="7" id="KW-0249">Electron transport</keyword>
<feature type="chain" id="PRO_5045973089" description="Photosynthetic reaction center cytochrome c subunit" evidence="10">
    <location>
        <begin position="24"/>
        <end position="418"/>
    </location>
</feature>
<dbReference type="RefSeq" id="WP_203017941.1">
    <property type="nucleotide sequence ID" value="NZ_CP032405.1"/>
</dbReference>
<evidence type="ECO:0000313" key="12">
    <source>
        <dbReference type="Proteomes" id="UP000596351"/>
    </source>
</evidence>
<keyword evidence="4" id="KW-0602">Photosynthesis</keyword>
<organism evidence="11 12">
    <name type="scientific">Rhizobium rosettiformans</name>
    <dbReference type="NCBI Taxonomy" id="1368430"/>
    <lineage>
        <taxon>Bacteria</taxon>
        <taxon>Pseudomonadati</taxon>
        <taxon>Pseudomonadota</taxon>
        <taxon>Alphaproteobacteria</taxon>
        <taxon>Hyphomicrobiales</taxon>
        <taxon>Rhizobiaceae</taxon>
        <taxon>Rhizobium/Agrobacterium group</taxon>
        <taxon>Rhizobium</taxon>
    </lineage>
</organism>
<gene>
    <name evidence="11" type="ORF">D4A92_02675</name>
</gene>
<evidence type="ECO:0000256" key="8">
    <source>
        <dbReference type="ARBA" id="ARBA00023004"/>
    </source>
</evidence>
<evidence type="ECO:0000256" key="6">
    <source>
        <dbReference type="ARBA" id="ARBA00022723"/>
    </source>
</evidence>
<keyword evidence="5" id="KW-0349">Heme</keyword>
<keyword evidence="8" id="KW-0408">Iron</keyword>
<dbReference type="EMBL" id="CP032405">
    <property type="protein sequence ID" value="QRF50429.1"/>
    <property type="molecule type" value="Genomic_DNA"/>
</dbReference>
<reference evidence="11 12" key="1">
    <citation type="submission" date="2018-09" db="EMBL/GenBank/DDBJ databases">
        <title>Rhizobium sp. MAE2-X.</title>
        <authorList>
            <person name="Lee Y."/>
            <person name="Jeon C.O."/>
        </authorList>
    </citation>
    <scope>NUCLEOTIDE SEQUENCE [LARGE SCALE GENOMIC DNA]</scope>
    <source>
        <strain evidence="11 12">MAE2-X</strain>
    </source>
</reference>
<keyword evidence="3" id="KW-0813">Transport</keyword>
<name>A0ABX7EQ29_9HYPH</name>
<protein>
    <recommendedName>
        <fullName evidence="2">Photosynthetic reaction center cytochrome c subunit</fullName>
    </recommendedName>
</protein>
<accession>A0ABX7EQ29</accession>
<dbReference type="InterPro" id="IPR036280">
    <property type="entry name" value="Multihaem_cyt_sf"/>
</dbReference>
<dbReference type="Proteomes" id="UP000596351">
    <property type="component" value="Chromosome"/>
</dbReference>
<evidence type="ECO:0000313" key="11">
    <source>
        <dbReference type="EMBL" id="QRF50429.1"/>
    </source>
</evidence>
<proteinExistence type="predicted"/>
<keyword evidence="10" id="KW-0732">Signal</keyword>
<feature type="compositionally biased region" description="Low complexity" evidence="9">
    <location>
        <begin position="359"/>
        <end position="410"/>
    </location>
</feature>
<comment type="function">
    <text evidence="1">The reaction center of purple bacteria contains a tightly bound cytochrome molecule which re-reduces the photo oxidized primary electron donor.</text>
</comment>
<dbReference type="InterPro" id="IPR023119">
    <property type="entry name" value="Multihaem_cyt_PRC_cyt_su-like"/>
</dbReference>
<evidence type="ECO:0000256" key="2">
    <source>
        <dbReference type="ARBA" id="ARBA00015978"/>
    </source>
</evidence>
<evidence type="ECO:0000256" key="9">
    <source>
        <dbReference type="SAM" id="MobiDB-lite"/>
    </source>
</evidence>
<feature type="region of interest" description="Disordered" evidence="9">
    <location>
        <begin position="343"/>
        <end position="418"/>
    </location>
</feature>
<dbReference type="NCBIfam" id="NF040706">
    <property type="entry name" value="photo_cyt_PufC"/>
    <property type="match status" value="1"/>
</dbReference>
<keyword evidence="6" id="KW-0479">Metal-binding</keyword>
<evidence type="ECO:0000256" key="5">
    <source>
        <dbReference type="ARBA" id="ARBA00022617"/>
    </source>
</evidence>
<evidence type="ECO:0000256" key="4">
    <source>
        <dbReference type="ARBA" id="ARBA00022531"/>
    </source>
</evidence>
<dbReference type="Pfam" id="PF02276">
    <property type="entry name" value="CytoC_RC"/>
    <property type="match status" value="1"/>
</dbReference>
<feature type="signal peptide" evidence="10">
    <location>
        <begin position="1"/>
        <end position="23"/>
    </location>
</feature>
<evidence type="ECO:0000256" key="10">
    <source>
        <dbReference type="SAM" id="SignalP"/>
    </source>
</evidence>
<dbReference type="InterPro" id="IPR003158">
    <property type="entry name" value="Photosyn_RC_cyt_c-su"/>
</dbReference>
<keyword evidence="12" id="KW-1185">Reference proteome</keyword>
<dbReference type="SUPFAM" id="SSF48695">
    <property type="entry name" value="Multiheme cytochromes"/>
    <property type="match status" value="1"/>
</dbReference>
<evidence type="ECO:0000256" key="3">
    <source>
        <dbReference type="ARBA" id="ARBA00022448"/>
    </source>
</evidence>
<evidence type="ECO:0000256" key="7">
    <source>
        <dbReference type="ARBA" id="ARBA00022982"/>
    </source>
</evidence>
<dbReference type="Gene3D" id="1.10.468.10">
    <property type="entry name" value="Photosynthetic Reaction Center, subunit C, domain 2"/>
    <property type="match status" value="2"/>
</dbReference>
<evidence type="ECO:0000256" key="1">
    <source>
        <dbReference type="ARBA" id="ARBA00003196"/>
    </source>
</evidence>